<dbReference type="AlphaFoldDB" id="X1PE34"/>
<dbReference type="EMBL" id="BARV01017951">
    <property type="protein sequence ID" value="GAI29174.1"/>
    <property type="molecule type" value="Genomic_DNA"/>
</dbReference>
<reference evidence="1" key="1">
    <citation type="journal article" date="2014" name="Front. Microbiol.">
        <title>High frequency of phylogenetically diverse reductive dehalogenase-homologous genes in deep subseafloor sedimentary metagenomes.</title>
        <authorList>
            <person name="Kawai M."/>
            <person name="Futagami T."/>
            <person name="Toyoda A."/>
            <person name="Takaki Y."/>
            <person name="Nishi S."/>
            <person name="Hori S."/>
            <person name="Arai W."/>
            <person name="Tsubouchi T."/>
            <person name="Morono Y."/>
            <person name="Uchiyama I."/>
            <person name="Ito T."/>
            <person name="Fujiyama A."/>
            <person name="Inagaki F."/>
            <person name="Takami H."/>
        </authorList>
    </citation>
    <scope>NUCLEOTIDE SEQUENCE</scope>
    <source>
        <strain evidence="1">Expedition CK06-06</strain>
    </source>
</reference>
<accession>X1PE34</accession>
<protein>
    <submittedName>
        <fullName evidence="1">Uncharacterized protein</fullName>
    </submittedName>
</protein>
<name>X1PE34_9ZZZZ</name>
<comment type="caution">
    <text evidence="1">The sequence shown here is derived from an EMBL/GenBank/DDBJ whole genome shotgun (WGS) entry which is preliminary data.</text>
</comment>
<gene>
    <name evidence="1" type="ORF">S06H3_30476</name>
</gene>
<sequence>MNIEPIAKTAMEFLKENIPSVCLGTTRNIGEIFEVEWESHLTGGKGSVFVTVDNPRVVGFKKT</sequence>
<evidence type="ECO:0000313" key="1">
    <source>
        <dbReference type="EMBL" id="GAI29174.1"/>
    </source>
</evidence>
<proteinExistence type="predicted"/>
<organism evidence="1">
    <name type="scientific">marine sediment metagenome</name>
    <dbReference type="NCBI Taxonomy" id="412755"/>
    <lineage>
        <taxon>unclassified sequences</taxon>
        <taxon>metagenomes</taxon>
        <taxon>ecological metagenomes</taxon>
    </lineage>
</organism>